<sequence>MAINLTISAAARSLLVDPANTGTRAIRITHIQLGEGSRVPDGTEVGLVTAVATGDFVGDVNAQTGEIAGSAIFTGAAAIDASEVAIIAQIEDSEFVFAYWSTAAGEVEFRKLAGQDARLALAVRFDTTPAASITFGQTAAITFNNEFVRLEDTPKEIDPCMAVVGNPSGDGLLFTDSLAANTLYYYAALTTPVGAGGNTHDILAVISSGSGLEPLTATNAIEHLQSLTPQIGLIPRPSATAINATDKLRAKYIGVIKARLYEPNASQDGWQLSATLPVSSSSAAPVELVSSYGNVVLSVSPPATAISRQVGRVVGYEDRAQAIAIIAIDLPASVPQATDSKQGVMRFATDTEVSSRENVAAAVRPSSMLLPEPITLWSGSSLSAANMSISEGEWLDYFMLGVVADPNTENTDAVGGAYAMPGSLFNAGNRFYIGEREEHGYIERQTSTTFSYTAATRNFDIPYIVLFWGIKK</sequence>
<keyword evidence="2" id="KW-1185">Reference proteome</keyword>
<protein>
    <submittedName>
        <fullName evidence="1">Uncharacterized protein</fullName>
    </submittedName>
</protein>
<evidence type="ECO:0000313" key="1">
    <source>
        <dbReference type="EMBL" id="MDM5147699.1"/>
    </source>
</evidence>
<name>A0ABT7QLX1_9GAMM</name>
<evidence type="ECO:0000313" key="2">
    <source>
        <dbReference type="Proteomes" id="UP001168167"/>
    </source>
</evidence>
<proteinExistence type="predicted"/>
<dbReference type="Proteomes" id="UP001168167">
    <property type="component" value="Unassembled WGS sequence"/>
</dbReference>
<reference evidence="1" key="2">
    <citation type="journal article" date="2023" name="Microbiome">
        <title>Synthase-selected sorting approach identifies a beta-lactone synthase in a nudibranch symbiotic bacterium.</title>
        <authorList>
            <person name="Dzunkova M."/>
            <person name="La Clair J.J."/>
            <person name="Tyml T."/>
            <person name="Doud D."/>
            <person name="Schulz F."/>
            <person name="Piquer-Esteban S."/>
            <person name="Porcel Sanchis D."/>
            <person name="Osborn A."/>
            <person name="Robinson D."/>
            <person name="Louie K.B."/>
            <person name="Bowen B.P."/>
            <person name="Bowers R.M."/>
            <person name="Lee J."/>
            <person name="Arnau V."/>
            <person name="Diaz-Villanueva W."/>
            <person name="Stepanauskas R."/>
            <person name="Gosliner T."/>
            <person name="Date S.V."/>
            <person name="Northen T.R."/>
            <person name="Cheng J.F."/>
            <person name="Burkart M.D."/>
            <person name="Woyke T."/>
        </authorList>
    </citation>
    <scope>NUCLEOTIDE SEQUENCE</scope>
    <source>
        <strain evidence="1">Df01</strain>
    </source>
</reference>
<accession>A0ABT7QLX1</accession>
<reference evidence="1" key="1">
    <citation type="submission" date="2022-08" db="EMBL/GenBank/DDBJ databases">
        <authorList>
            <person name="Dzunkova M."/>
            <person name="La Clair J."/>
            <person name="Tyml T."/>
            <person name="Doud D."/>
            <person name="Schulz F."/>
            <person name="Piquer S."/>
            <person name="Porcel Sanchis D."/>
            <person name="Osborn A."/>
            <person name="Robinson D."/>
            <person name="Louie K.B."/>
            <person name="Bowen B.P."/>
            <person name="Bowers R."/>
            <person name="Lee J."/>
            <person name="Arnau Llombart V."/>
            <person name="Diaz Villanueva W."/>
            <person name="Gosliner T."/>
            <person name="Northen T."/>
            <person name="Cheng J.-F."/>
            <person name="Burkart M.D."/>
            <person name="Woyke T."/>
        </authorList>
    </citation>
    <scope>NUCLEOTIDE SEQUENCE</scope>
    <source>
        <strain evidence="1">Df01</strain>
    </source>
</reference>
<comment type="caution">
    <text evidence="1">The sequence shown here is derived from an EMBL/GenBank/DDBJ whole genome shotgun (WGS) entry which is preliminary data.</text>
</comment>
<gene>
    <name evidence="1" type="ORF">NQX30_04850</name>
</gene>
<organism evidence="1 2">
    <name type="scientific">Candidatus Doriopsillibacter californiensis</name>
    <dbReference type="NCBI Taxonomy" id="2970740"/>
    <lineage>
        <taxon>Bacteria</taxon>
        <taxon>Pseudomonadati</taxon>
        <taxon>Pseudomonadota</taxon>
        <taxon>Gammaproteobacteria</taxon>
        <taxon>Candidatus Tethybacterales</taxon>
        <taxon>Candidatus Persebacteraceae</taxon>
        <taxon>Candidatus Doriopsillibacter</taxon>
    </lineage>
</organism>
<dbReference type="EMBL" id="JANQAO010000003">
    <property type="protein sequence ID" value="MDM5147699.1"/>
    <property type="molecule type" value="Genomic_DNA"/>
</dbReference>